<dbReference type="InterPro" id="IPR017907">
    <property type="entry name" value="Znf_RING_CS"/>
</dbReference>
<evidence type="ECO:0000313" key="9">
    <source>
        <dbReference type="EMBL" id="KAL2066160.1"/>
    </source>
</evidence>
<evidence type="ECO:0000256" key="2">
    <source>
        <dbReference type="ARBA" id="ARBA00022741"/>
    </source>
</evidence>
<dbReference type="Proteomes" id="UP001595075">
    <property type="component" value="Unassembled WGS sequence"/>
</dbReference>
<dbReference type="InterPro" id="IPR000330">
    <property type="entry name" value="SNF2_N"/>
</dbReference>
<accession>A0ABR4C8T4</accession>
<dbReference type="CDD" id="cd18008">
    <property type="entry name" value="DEXDc_SHPRH-like"/>
    <property type="match status" value="1"/>
</dbReference>
<keyword evidence="6" id="KW-0067">ATP-binding</keyword>
<dbReference type="InterPro" id="IPR027417">
    <property type="entry name" value="P-loop_NTPase"/>
</dbReference>
<comment type="caution">
    <text evidence="9">The sequence shown here is derived from an EMBL/GenBank/DDBJ whole genome shotgun (WGS) entry which is preliminary data.</text>
</comment>
<keyword evidence="3" id="KW-0863">Zinc-finger</keyword>
<dbReference type="Gene3D" id="3.40.50.10810">
    <property type="entry name" value="Tandem AAA-ATPase domain"/>
    <property type="match status" value="1"/>
</dbReference>
<keyword evidence="4" id="KW-0378">Hydrolase</keyword>
<evidence type="ECO:0000256" key="1">
    <source>
        <dbReference type="ARBA" id="ARBA00022723"/>
    </source>
</evidence>
<protein>
    <submittedName>
        <fullName evidence="9">Uncharacterized protein</fullName>
    </submittedName>
</protein>
<dbReference type="SMART" id="SM00487">
    <property type="entry name" value="DEXDc"/>
    <property type="match status" value="1"/>
</dbReference>
<dbReference type="Pfam" id="PF00176">
    <property type="entry name" value="SNF2-rel_dom"/>
    <property type="match status" value="1"/>
</dbReference>
<dbReference type="Gene3D" id="3.40.50.300">
    <property type="entry name" value="P-loop containing nucleotide triphosphate hydrolases"/>
    <property type="match status" value="1"/>
</dbReference>
<evidence type="ECO:0000259" key="8">
    <source>
        <dbReference type="PROSITE" id="PS51194"/>
    </source>
</evidence>
<organism evidence="9 10">
    <name type="scientific">Oculimacula yallundae</name>
    <dbReference type="NCBI Taxonomy" id="86028"/>
    <lineage>
        <taxon>Eukaryota</taxon>
        <taxon>Fungi</taxon>
        <taxon>Dikarya</taxon>
        <taxon>Ascomycota</taxon>
        <taxon>Pezizomycotina</taxon>
        <taxon>Leotiomycetes</taxon>
        <taxon>Helotiales</taxon>
        <taxon>Ploettnerulaceae</taxon>
        <taxon>Oculimacula</taxon>
    </lineage>
</organism>
<evidence type="ECO:0000256" key="4">
    <source>
        <dbReference type="ARBA" id="ARBA00022801"/>
    </source>
</evidence>
<feature type="domain" description="Helicase ATP-binding" evidence="7">
    <location>
        <begin position="366"/>
        <end position="547"/>
    </location>
</feature>
<evidence type="ECO:0000256" key="6">
    <source>
        <dbReference type="ARBA" id="ARBA00022840"/>
    </source>
</evidence>
<keyword evidence="2" id="KW-0547">Nucleotide-binding</keyword>
<dbReference type="PROSITE" id="PS51192">
    <property type="entry name" value="HELICASE_ATP_BIND_1"/>
    <property type="match status" value="1"/>
</dbReference>
<dbReference type="PROSITE" id="PS51194">
    <property type="entry name" value="HELICASE_CTER"/>
    <property type="match status" value="1"/>
</dbReference>
<keyword evidence="1" id="KW-0479">Metal-binding</keyword>
<sequence length="932" mass="103541">MNYGNCPTAWAVRMSGLKRLYPHGEEYLTQAPCAGEKKRLVATLEAGPSADSPWTTTNINGHFNHGSDGDESMSLEATFLNPCVFSPISGDSRNLLSPTETTWTPATASSETTTAEFLNQDGEKEICFGMLVNGLVSAWKSFAIPTTSDAKVGTSILKPRFRANGVTILNPAAQEIGVLDNNTASAITTLKKAVSSVKFDVYACQGTKQAQSQYRSSGIPLEILVFGPRSSLDEIGSLLSQSSVFLQEPIDRPLSVPYINPHIFSWDEDEDGSSSSYLLKETSRSHMDFAEKIQAILTETMAPQLSFHIDQDARITTPLKPHQLVALKFMISREGLVETDGPTLWKAVRRNGRQVFRNQITKLTKISKPVECRGGILADEMGMGKSLSLIALIVYTLSSQSSYDDYKLDLRTQKKDTKSTPTLIIALKSIIQGWKQQINEHTRPGALKVHIYHGNGRKMSRDSLLDFDIILTTYETAASDITKTGLLAGISWIRIVLDEAHEIRNRSTRKFQELTKLRAVRKWCLTGTPVQNRLGDLFSLTQFLGFSPLDNHANARKHILEPLSRKDPEGLENLRLALQTISLRRTKDSCSSRRRIEATEQVILNMRERHHYSTTRADAKKAMCSTSGRSQGEILLRAINKLRQICSHGGAIIDDKADIQHTREYNGCDKCGQIIDYQSESRQVFHGVCGHNVCYECAIDENGSGDASLDNEPNNCSVCQEPVISRLNSSQQWSDRTLVDQDVEIAVASTVYASKIEKVVANLFNLEQASPPSGMSPIKSLVFSHWNRTLNCLEEALSSNGQRYARIDGSLSVEQRGAVIYQFNTTPEIRILLLSYGVGSVGLNLQAATHVHLMEPHWNPMVEAQAAARVDRLDQLKDIYIYRYIVKDSIEEQIRNTQRSKLQDAELSVSRMATGEDSSVDGNCSTKLRDLL</sequence>
<dbReference type="CDD" id="cd18793">
    <property type="entry name" value="SF2_C_SNF"/>
    <property type="match status" value="1"/>
</dbReference>
<reference evidence="9 10" key="1">
    <citation type="journal article" date="2024" name="Commun. Biol.">
        <title>Comparative genomic analysis of thermophilic fungi reveals convergent evolutionary adaptations and gene losses.</title>
        <authorList>
            <person name="Steindorff A.S."/>
            <person name="Aguilar-Pontes M.V."/>
            <person name="Robinson A.J."/>
            <person name="Andreopoulos B."/>
            <person name="LaButti K."/>
            <person name="Kuo A."/>
            <person name="Mondo S."/>
            <person name="Riley R."/>
            <person name="Otillar R."/>
            <person name="Haridas S."/>
            <person name="Lipzen A."/>
            <person name="Grimwood J."/>
            <person name="Schmutz J."/>
            <person name="Clum A."/>
            <person name="Reid I.D."/>
            <person name="Moisan M.C."/>
            <person name="Butler G."/>
            <person name="Nguyen T.T.M."/>
            <person name="Dewar K."/>
            <person name="Conant G."/>
            <person name="Drula E."/>
            <person name="Henrissat B."/>
            <person name="Hansel C."/>
            <person name="Singer S."/>
            <person name="Hutchinson M.I."/>
            <person name="de Vries R.P."/>
            <person name="Natvig D.O."/>
            <person name="Powell A.J."/>
            <person name="Tsang A."/>
            <person name="Grigoriev I.V."/>
        </authorList>
    </citation>
    <scope>NUCLEOTIDE SEQUENCE [LARGE SCALE GENOMIC DNA]</scope>
    <source>
        <strain evidence="9 10">CBS 494.80</strain>
    </source>
</reference>
<evidence type="ECO:0000256" key="5">
    <source>
        <dbReference type="ARBA" id="ARBA00022833"/>
    </source>
</evidence>
<dbReference type="SUPFAM" id="SSF52540">
    <property type="entry name" value="P-loop containing nucleoside triphosphate hydrolases"/>
    <property type="match status" value="2"/>
</dbReference>
<keyword evidence="5" id="KW-0862">Zinc</keyword>
<dbReference type="EMBL" id="JAZHXI010000011">
    <property type="protein sequence ID" value="KAL2066160.1"/>
    <property type="molecule type" value="Genomic_DNA"/>
</dbReference>
<gene>
    <name evidence="9" type="ORF">VTL71DRAFT_2231</name>
</gene>
<evidence type="ECO:0000256" key="3">
    <source>
        <dbReference type="ARBA" id="ARBA00022771"/>
    </source>
</evidence>
<dbReference type="Pfam" id="PF00271">
    <property type="entry name" value="Helicase_C"/>
    <property type="match status" value="1"/>
</dbReference>
<name>A0ABR4C8T4_9HELO</name>
<dbReference type="PROSITE" id="PS00518">
    <property type="entry name" value="ZF_RING_1"/>
    <property type="match status" value="1"/>
</dbReference>
<dbReference type="InterPro" id="IPR049730">
    <property type="entry name" value="SNF2/RAD54-like_C"/>
</dbReference>
<dbReference type="InterPro" id="IPR001650">
    <property type="entry name" value="Helicase_C-like"/>
</dbReference>
<dbReference type="SMART" id="SM00490">
    <property type="entry name" value="HELICc"/>
    <property type="match status" value="1"/>
</dbReference>
<dbReference type="PANTHER" id="PTHR45626">
    <property type="entry name" value="TRANSCRIPTION TERMINATION FACTOR 2-RELATED"/>
    <property type="match status" value="1"/>
</dbReference>
<keyword evidence="10" id="KW-1185">Reference proteome</keyword>
<feature type="domain" description="Helicase C-terminal" evidence="8">
    <location>
        <begin position="758"/>
        <end position="913"/>
    </location>
</feature>
<proteinExistence type="predicted"/>
<dbReference type="InterPro" id="IPR038718">
    <property type="entry name" value="SNF2-like_sf"/>
</dbReference>
<dbReference type="InterPro" id="IPR014001">
    <property type="entry name" value="Helicase_ATP-bd"/>
</dbReference>
<evidence type="ECO:0000313" key="10">
    <source>
        <dbReference type="Proteomes" id="UP001595075"/>
    </source>
</evidence>
<evidence type="ECO:0000259" key="7">
    <source>
        <dbReference type="PROSITE" id="PS51192"/>
    </source>
</evidence>
<dbReference type="PANTHER" id="PTHR45626:SF52">
    <property type="entry name" value="SINGLE-STRANDED DNA-DEPENDENT ATPASE (EUROFUNG)"/>
    <property type="match status" value="1"/>
</dbReference>
<dbReference type="InterPro" id="IPR050628">
    <property type="entry name" value="SNF2_RAD54_helicase_TF"/>
</dbReference>